<feature type="transmembrane region" description="Helical" evidence="6">
    <location>
        <begin position="311"/>
        <end position="334"/>
    </location>
</feature>
<evidence type="ECO:0000256" key="2">
    <source>
        <dbReference type="ARBA" id="ARBA00022475"/>
    </source>
</evidence>
<feature type="transmembrane region" description="Helical" evidence="6">
    <location>
        <begin position="666"/>
        <end position="687"/>
    </location>
</feature>
<feature type="transmembrane region" description="Helical" evidence="6">
    <location>
        <begin position="20"/>
        <end position="40"/>
    </location>
</feature>
<sequence>MKNPLRKRLPRELKEDFGKYLVIFLFMVLLISLVSGFLVADNSIMDAYQKGFDQYNVEYGNLSTKNAIASKDRKAIEKENKLILYEQNYYELKESKKNATIRIYGMRKKVNTLCLMSGTYPKKDNEIALDRVYAKNNNYKNNDTIRIAGKNYTITGMVALPDYSCLFSDNADMMFDSVNFGVAVMTEKALTQLDQNKLTYNYAWYYQKEPKDDAAQKKMSDRFLEKLTKKVIVTSYVPRYANKAINFTGDDMGGDKAMFILFDYIVIVILAFVFAITTSNTIAKEAGVIGTLRASGYTKGELLRHYMVNPVLVTLIAAVIGNILGYTALVDMMAGMYYNSYSLPTYHTLWNAEAFIDTTVIPVILMFLINFMVLSSKLKISPLQFLQREITKKPRKKAFRLNTKIPFMHRFRLRVVFQNVSNYITLFIGIFFAAVIVIFSLMFGPLLDDYSTMVGKSVIAKYQYALKAPVTTKVKDAEKYCAESLKTLPGKYMEDEITIYGVQKNSNYIKADIPAGEVLVSNGYWEKFGVKTGDKITLKDPYSKKKYTFKVAGYYTYDAVLAVFMNTDDFCDTFDKEKDYYNGYFSKKKLKDIPKEYVASVITVKDLRKVSTQLKVSMGNYMELLQYFGVIMFILLMYLLSKQIIEKNSNSIALTKILGYTNGEIGGLYIITTFIVVALSLLLTIPLVDQIMKWMFTGYLYTQMTGYIPYIVSDSCYVKMLIMGIFSYLVVCLIQIIKIQKIPKSDALKNLE</sequence>
<dbReference type="InterPro" id="IPR038766">
    <property type="entry name" value="Membrane_comp_ABC_pdt"/>
</dbReference>
<keyword evidence="3 6" id="KW-0812">Transmembrane</keyword>
<dbReference type="PANTHER" id="PTHR30287">
    <property type="entry name" value="MEMBRANE COMPONENT OF PREDICTED ABC SUPERFAMILY METABOLITE UPTAKE TRANSPORTER"/>
    <property type="match status" value="1"/>
</dbReference>
<evidence type="ECO:0000256" key="5">
    <source>
        <dbReference type="ARBA" id="ARBA00023136"/>
    </source>
</evidence>
<feature type="domain" description="ABC3 transporter permease C-terminal" evidence="7">
    <location>
        <begin position="264"/>
        <end position="376"/>
    </location>
</feature>
<feature type="transmembrane region" description="Helical" evidence="6">
    <location>
        <begin position="420"/>
        <end position="443"/>
    </location>
</feature>
<evidence type="ECO:0000256" key="4">
    <source>
        <dbReference type="ARBA" id="ARBA00022989"/>
    </source>
</evidence>
<dbReference type="EMBL" id="JACRSW010000014">
    <property type="protein sequence ID" value="MBC8556865.1"/>
    <property type="molecule type" value="Genomic_DNA"/>
</dbReference>
<accession>A0ABR7MTR9</accession>
<keyword evidence="9" id="KW-1185">Reference proteome</keyword>
<proteinExistence type="predicted"/>
<gene>
    <name evidence="8" type="ORF">H8700_03985</name>
</gene>
<evidence type="ECO:0000259" key="7">
    <source>
        <dbReference type="Pfam" id="PF02687"/>
    </source>
</evidence>
<feature type="transmembrane region" description="Helical" evidence="6">
    <location>
        <begin position="354"/>
        <end position="374"/>
    </location>
</feature>
<evidence type="ECO:0000313" key="8">
    <source>
        <dbReference type="EMBL" id="MBC8556865.1"/>
    </source>
</evidence>
<dbReference type="InterPro" id="IPR003838">
    <property type="entry name" value="ABC3_permease_C"/>
</dbReference>
<evidence type="ECO:0000256" key="6">
    <source>
        <dbReference type="SAM" id="Phobius"/>
    </source>
</evidence>
<feature type="transmembrane region" description="Helical" evidence="6">
    <location>
        <begin position="707"/>
        <end position="734"/>
    </location>
</feature>
<comment type="caution">
    <text evidence="8">The sequence shown here is derived from an EMBL/GenBank/DDBJ whole genome shotgun (WGS) entry which is preliminary data.</text>
</comment>
<dbReference type="Proteomes" id="UP000637513">
    <property type="component" value="Unassembled WGS sequence"/>
</dbReference>
<evidence type="ECO:0000313" key="9">
    <source>
        <dbReference type="Proteomes" id="UP000637513"/>
    </source>
</evidence>
<dbReference type="Pfam" id="PF02687">
    <property type="entry name" value="FtsX"/>
    <property type="match status" value="1"/>
</dbReference>
<organism evidence="8 9">
    <name type="scientific">Jutongia hominis</name>
    <dbReference type="NCBI Taxonomy" id="2763664"/>
    <lineage>
        <taxon>Bacteria</taxon>
        <taxon>Bacillati</taxon>
        <taxon>Bacillota</taxon>
        <taxon>Clostridia</taxon>
        <taxon>Lachnospirales</taxon>
        <taxon>Lachnospiraceae</taxon>
        <taxon>Jutongia</taxon>
    </lineage>
</organism>
<keyword evidence="4 6" id="KW-1133">Transmembrane helix</keyword>
<feature type="transmembrane region" description="Helical" evidence="6">
    <location>
        <begin position="257"/>
        <end position="276"/>
    </location>
</feature>
<dbReference type="RefSeq" id="WP_249303301.1">
    <property type="nucleotide sequence ID" value="NZ_JACRSW010000014.1"/>
</dbReference>
<dbReference type="PANTHER" id="PTHR30287:SF1">
    <property type="entry name" value="INNER MEMBRANE PROTEIN"/>
    <property type="match status" value="1"/>
</dbReference>
<name>A0ABR7MTR9_9FIRM</name>
<evidence type="ECO:0000256" key="1">
    <source>
        <dbReference type="ARBA" id="ARBA00004651"/>
    </source>
</evidence>
<reference evidence="8 9" key="1">
    <citation type="submission" date="2020-08" db="EMBL/GenBank/DDBJ databases">
        <title>Genome public.</title>
        <authorList>
            <person name="Liu C."/>
            <person name="Sun Q."/>
        </authorList>
    </citation>
    <scope>NUCLEOTIDE SEQUENCE [LARGE SCALE GENOMIC DNA]</scope>
    <source>
        <strain evidence="8 9">BX3</strain>
    </source>
</reference>
<keyword evidence="2" id="KW-1003">Cell membrane</keyword>
<comment type="subcellular location">
    <subcellularLocation>
        <location evidence="1">Cell membrane</location>
        <topology evidence="1">Multi-pass membrane protein</topology>
    </subcellularLocation>
</comment>
<protein>
    <submittedName>
        <fullName evidence="8">FtsX-like permease family protein</fullName>
    </submittedName>
</protein>
<keyword evidence="5 6" id="KW-0472">Membrane</keyword>
<feature type="transmembrane region" description="Helical" evidence="6">
    <location>
        <begin position="624"/>
        <end position="645"/>
    </location>
</feature>
<evidence type="ECO:0000256" key="3">
    <source>
        <dbReference type="ARBA" id="ARBA00022692"/>
    </source>
</evidence>